<dbReference type="PANTHER" id="PTHR33223">
    <property type="entry name" value="CCHC-TYPE DOMAIN-CONTAINING PROTEIN"/>
    <property type="match status" value="1"/>
</dbReference>
<evidence type="ECO:0000256" key="1">
    <source>
        <dbReference type="SAM" id="MobiDB-lite"/>
    </source>
</evidence>
<feature type="domain" description="Retrotransposon gag" evidence="2">
    <location>
        <begin position="34"/>
        <end position="102"/>
    </location>
</feature>
<feature type="compositionally biased region" description="Basic and acidic residues" evidence="1">
    <location>
        <begin position="138"/>
        <end position="157"/>
    </location>
</feature>
<reference evidence="3 4" key="1">
    <citation type="journal article" date="2023" name="Plants (Basel)">
        <title>Bridging the Gap: Combining Genomics and Transcriptomics Approaches to Understand Stylosanthes scabra, an Orphan Legume from the Brazilian Caatinga.</title>
        <authorList>
            <person name="Ferreira-Neto J.R.C."/>
            <person name="da Silva M.D."/>
            <person name="Binneck E."/>
            <person name="de Melo N.F."/>
            <person name="da Silva R.H."/>
            <person name="de Melo A.L.T.M."/>
            <person name="Pandolfi V."/>
            <person name="Bustamante F.O."/>
            <person name="Brasileiro-Vidal A.C."/>
            <person name="Benko-Iseppon A.M."/>
        </authorList>
    </citation>
    <scope>NUCLEOTIDE SEQUENCE [LARGE SCALE GENOMIC DNA]</scope>
    <source>
        <tissue evidence="3">Leaves</tissue>
    </source>
</reference>
<name>A0ABU6XAG6_9FABA</name>
<feature type="region of interest" description="Disordered" evidence="1">
    <location>
        <begin position="138"/>
        <end position="163"/>
    </location>
</feature>
<accession>A0ABU6XAG6</accession>
<dbReference type="Proteomes" id="UP001341840">
    <property type="component" value="Unassembled WGS sequence"/>
</dbReference>
<proteinExistence type="predicted"/>
<dbReference type="PANTHER" id="PTHR33223:SF10">
    <property type="entry name" value="AMINOTRANSFERASE-LIKE PLANT MOBILE DOMAIN-CONTAINING PROTEIN"/>
    <property type="match status" value="1"/>
</dbReference>
<organism evidence="3 4">
    <name type="scientific">Stylosanthes scabra</name>
    <dbReference type="NCBI Taxonomy" id="79078"/>
    <lineage>
        <taxon>Eukaryota</taxon>
        <taxon>Viridiplantae</taxon>
        <taxon>Streptophyta</taxon>
        <taxon>Embryophyta</taxon>
        <taxon>Tracheophyta</taxon>
        <taxon>Spermatophyta</taxon>
        <taxon>Magnoliopsida</taxon>
        <taxon>eudicotyledons</taxon>
        <taxon>Gunneridae</taxon>
        <taxon>Pentapetalae</taxon>
        <taxon>rosids</taxon>
        <taxon>fabids</taxon>
        <taxon>Fabales</taxon>
        <taxon>Fabaceae</taxon>
        <taxon>Papilionoideae</taxon>
        <taxon>50 kb inversion clade</taxon>
        <taxon>dalbergioids sensu lato</taxon>
        <taxon>Dalbergieae</taxon>
        <taxon>Pterocarpus clade</taxon>
        <taxon>Stylosanthes</taxon>
    </lineage>
</organism>
<dbReference type="EMBL" id="JASCZI010211610">
    <property type="protein sequence ID" value="MED6195079.1"/>
    <property type="molecule type" value="Genomic_DNA"/>
</dbReference>
<dbReference type="InterPro" id="IPR005162">
    <property type="entry name" value="Retrotrans_gag_dom"/>
</dbReference>
<keyword evidence="4" id="KW-1185">Reference proteome</keyword>
<gene>
    <name evidence="3" type="ORF">PIB30_034623</name>
</gene>
<evidence type="ECO:0000313" key="4">
    <source>
        <dbReference type="Proteomes" id="UP001341840"/>
    </source>
</evidence>
<protein>
    <recommendedName>
        <fullName evidence="2">Retrotransposon gag domain-containing protein</fullName>
    </recommendedName>
</protein>
<evidence type="ECO:0000259" key="2">
    <source>
        <dbReference type="Pfam" id="PF03732"/>
    </source>
</evidence>
<sequence>MKYDRSTDPHEHLRDFEHQMVCDGAIDEVKCRAFFVTVTELASKWFTSLLTGSISTLSEVKELFLIEFTTSIDNTKHLINLLAVIRRPNESMRKYVERFNEKCYGHKSQDCYDLKDAIEQAIRDGKLNEFTKIIWEPKNTDRERSPRAEAHDPWSQRDEDEEPTTMVNIITGSSAAEKSKSALRNDLKVLATVRTPPLTCPDVKFRKVDYVHGLANADAPLVISTMKLGSGLVQRVLVDMGADSNIMFRNAFDALGIKRSNLKTH</sequence>
<dbReference type="Pfam" id="PF03732">
    <property type="entry name" value="Retrotrans_gag"/>
    <property type="match status" value="1"/>
</dbReference>
<evidence type="ECO:0000313" key="3">
    <source>
        <dbReference type="EMBL" id="MED6195079.1"/>
    </source>
</evidence>
<comment type="caution">
    <text evidence="3">The sequence shown here is derived from an EMBL/GenBank/DDBJ whole genome shotgun (WGS) entry which is preliminary data.</text>
</comment>